<dbReference type="InterPro" id="IPR039303">
    <property type="entry name" value="CCDC50"/>
</dbReference>
<gene>
    <name evidence="5" type="ORF">DdX_10102</name>
</gene>
<name>A0AAD4N0S4_9BILA</name>
<feature type="region of interest" description="Disordered" evidence="3">
    <location>
        <begin position="307"/>
        <end position="328"/>
    </location>
</feature>
<dbReference type="PANTHER" id="PTHR22115:SF4">
    <property type="entry name" value="COILED-COIL DOMAIN-CONTAINING PROTEIN"/>
    <property type="match status" value="1"/>
</dbReference>
<feature type="coiled-coil region" evidence="2">
    <location>
        <begin position="86"/>
        <end position="120"/>
    </location>
</feature>
<evidence type="ECO:0000259" key="4">
    <source>
        <dbReference type="Pfam" id="PF15295"/>
    </source>
</evidence>
<dbReference type="Pfam" id="PF15295">
    <property type="entry name" value="CCDC50_N"/>
    <property type="match status" value="1"/>
</dbReference>
<dbReference type="PANTHER" id="PTHR22115">
    <property type="entry name" value="C3ORF6 PROTEIN-RELATED"/>
    <property type="match status" value="1"/>
</dbReference>
<feature type="region of interest" description="Disordered" evidence="3">
    <location>
        <begin position="433"/>
        <end position="475"/>
    </location>
</feature>
<evidence type="ECO:0000313" key="5">
    <source>
        <dbReference type="EMBL" id="KAI1711640.1"/>
    </source>
</evidence>
<reference evidence="5" key="1">
    <citation type="submission" date="2022-01" db="EMBL/GenBank/DDBJ databases">
        <title>Genome Sequence Resource for Two Populations of Ditylenchus destructor, the Migratory Endoparasitic Phytonematode.</title>
        <authorList>
            <person name="Zhang H."/>
            <person name="Lin R."/>
            <person name="Xie B."/>
        </authorList>
    </citation>
    <scope>NUCLEOTIDE SEQUENCE</scope>
    <source>
        <strain evidence="5">BazhouSP</strain>
    </source>
</reference>
<organism evidence="5 6">
    <name type="scientific">Ditylenchus destructor</name>
    <dbReference type="NCBI Taxonomy" id="166010"/>
    <lineage>
        <taxon>Eukaryota</taxon>
        <taxon>Metazoa</taxon>
        <taxon>Ecdysozoa</taxon>
        <taxon>Nematoda</taxon>
        <taxon>Chromadorea</taxon>
        <taxon>Rhabditida</taxon>
        <taxon>Tylenchina</taxon>
        <taxon>Tylenchomorpha</taxon>
        <taxon>Sphaerularioidea</taxon>
        <taxon>Anguinidae</taxon>
        <taxon>Anguininae</taxon>
        <taxon>Ditylenchus</taxon>
    </lineage>
</organism>
<dbReference type="AlphaFoldDB" id="A0AAD4N0S4"/>
<feature type="domain" description="Coiled-coil" evidence="4">
    <location>
        <begin position="18"/>
        <end position="135"/>
    </location>
</feature>
<feature type="compositionally biased region" description="Low complexity" evidence="3">
    <location>
        <begin position="1"/>
        <end position="11"/>
    </location>
</feature>
<dbReference type="CDD" id="cd22249">
    <property type="entry name" value="UDM1_RNF168_RNF169-like"/>
    <property type="match status" value="1"/>
</dbReference>
<feature type="region of interest" description="Disordered" evidence="3">
    <location>
        <begin position="138"/>
        <end position="165"/>
    </location>
</feature>
<keyword evidence="6" id="KW-1185">Reference proteome</keyword>
<dbReference type="Proteomes" id="UP001201812">
    <property type="component" value="Unassembled WGS sequence"/>
</dbReference>
<accession>A0AAD4N0S4</accession>
<evidence type="ECO:0000313" key="6">
    <source>
        <dbReference type="Proteomes" id="UP001201812"/>
    </source>
</evidence>
<feature type="region of interest" description="Disordered" evidence="3">
    <location>
        <begin position="244"/>
        <end position="266"/>
    </location>
</feature>
<proteinExistence type="predicted"/>
<feature type="region of interest" description="Disordered" evidence="3">
    <location>
        <begin position="1"/>
        <end position="25"/>
    </location>
</feature>
<dbReference type="EMBL" id="JAKKPZ010000021">
    <property type="protein sequence ID" value="KAI1711640.1"/>
    <property type="molecule type" value="Genomic_DNA"/>
</dbReference>
<keyword evidence="1 2" id="KW-0175">Coiled coil</keyword>
<protein>
    <recommendedName>
        <fullName evidence="4">Coiled-coil domain-containing protein</fullName>
    </recommendedName>
</protein>
<evidence type="ECO:0000256" key="3">
    <source>
        <dbReference type="SAM" id="MobiDB-lite"/>
    </source>
</evidence>
<evidence type="ECO:0000256" key="1">
    <source>
        <dbReference type="ARBA" id="ARBA00023054"/>
    </source>
</evidence>
<sequence length="475" mass="53178">MDRRGSGSSSGARRKSDVDQKPVSVQENVARLRECEDYNLALQLQEEEFSQHYDKNRVERKLIGGDYKKSKEEQLAEATLAAGKRLQEAEEIARRDEELAREIQRQLEEEDRRNQLSLAQMDEELARRLHLEEHDKNVFSSARGSQAGESQSGPSTSNGPSFGVEKDEDYAKKLQERYYQKFSRKPHRHLDENTQNEVNILMDSNIIQTPSPVLSTPISSTNNLVTTFPPLPTYEDCMLQHSLQDQRRNSEHVQSNVPSYDSERLSNVNRRNSVQNWFTSAASRTSNPTISRNGRASTLSAVTTFSVRDDSLPRENASDSPNIPERPKAFMTPAQMSQMPKLPFLGSIANHPLAKKNQENSLENRSRDEEGDLISFSDVDSIAPVTNGTSLISVQCASPSCLSPNTSTGPKERSLVLELHSTNPFLQDLIGTQIEPQTEKSQASSEFGLPPPSDLLYGNGQSKVDSKNETNGEKQ</sequence>
<feature type="compositionally biased region" description="Polar residues" evidence="3">
    <location>
        <begin position="252"/>
        <end position="266"/>
    </location>
</feature>
<feature type="compositionally biased region" description="Polar residues" evidence="3">
    <location>
        <begin position="434"/>
        <end position="445"/>
    </location>
</feature>
<dbReference type="InterPro" id="IPR029311">
    <property type="entry name" value="CCDC50_N"/>
</dbReference>
<feature type="compositionally biased region" description="Basic and acidic residues" evidence="3">
    <location>
        <begin position="464"/>
        <end position="475"/>
    </location>
</feature>
<feature type="compositionally biased region" description="Basic and acidic residues" evidence="3">
    <location>
        <begin position="307"/>
        <end position="317"/>
    </location>
</feature>
<evidence type="ECO:0000256" key="2">
    <source>
        <dbReference type="SAM" id="Coils"/>
    </source>
</evidence>
<feature type="compositionally biased region" description="Polar residues" evidence="3">
    <location>
        <begin position="138"/>
        <end position="160"/>
    </location>
</feature>
<comment type="caution">
    <text evidence="5">The sequence shown here is derived from an EMBL/GenBank/DDBJ whole genome shotgun (WGS) entry which is preliminary data.</text>
</comment>